<dbReference type="GO" id="GO:0005886">
    <property type="term" value="C:plasma membrane"/>
    <property type="evidence" value="ECO:0007669"/>
    <property type="project" value="UniProtKB-SubCell"/>
</dbReference>
<dbReference type="PANTHER" id="PTHR13822">
    <property type="entry name" value="ATP SYNTHASE DELTA/EPSILON CHAIN"/>
    <property type="match status" value="1"/>
</dbReference>
<comment type="similarity">
    <text evidence="3 9 10">Belongs to the ATPase epsilon chain family.</text>
</comment>
<evidence type="ECO:0000256" key="3">
    <source>
        <dbReference type="ARBA" id="ARBA00005712"/>
    </source>
</evidence>
<comment type="subcellular location">
    <subcellularLocation>
        <location evidence="9">Cell membrane</location>
        <topology evidence="9">Peripheral membrane protein</topology>
    </subcellularLocation>
    <subcellularLocation>
        <location evidence="2">Endomembrane system</location>
        <topology evidence="2">Peripheral membrane protein</topology>
    </subcellularLocation>
</comment>
<evidence type="ECO:0000256" key="5">
    <source>
        <dbReference type="ARBA" id="ARBA00023065"/>
    </source>
</evidence>
<dbReference type="EMBL" id="CP036273">
    <property type="protein sequence ID" value="QDU24007.1"/>
    <property type="molecule type" value="Genomic_DNA"/>
</dbReference>
<accession>A0A517Y2K9</accession>
<dbReference type="NCBIfam" id="TIGR01216">
    <property type="entry name" value="ATP_synt_epsi"/>
    <property type="match status" value="1"/>
</dbReference>
<dbReference type="GO" id="GO:0005524">
    <property type="term" value="F:ATP binding"/>
    <property type="evidence" value="ECO:0007669"/>
    <property type="project" value="UniProtKB-UniRule"/>
</dbReference>
<dbReference type="Pfam" id="PF02823">
    <property type="entry name" value="ATP-synt_DE_N"/>
    <property type="match status" value="1"/>
</dbReference>
<evidence type="ECO:0000256" key="4">
    <source>
        <dbReference type="ARBA" id="ARBA00022448"/>
    </source>
</evidence>
<dbReference type="HAMAP" id="MF_00530">
    <property type="entry name" value="ATP_synth_epsil_bac"/>
    <property type="match status" value="1"/>
</dbReference>
<dbReference type="GO" id="GO:0012505">
    <property type="term" value="C:endomembrane system"/>
    <property type="evidence" value="ECO:0007669"/>
    <property type="project" value="UniProtKB-SubCell"/>
</dbReference>
<evidence type="ECO:0000256" key="11">
    <source>
        <dbReference type="SAM" id="MobiDB-lite"/>
    </source>
</evidence>
<keyword evidence="9" id="KW-1003">Cell membrane</keyword>
<protein>
    <recommendedName>
        <fullName evidence="9">ATP synthase epsilon chain</fullName>
    </recommendedName>
    <alternativeName>
        <fullName evidence="9">ATP synthase F1 sector epsilon subunit</fullName>
    </alternativeName>
    <alternativeName>
        <fullName evidence="9">F-ATPase epsilon subunit</fullName>
    </alternativeName>
</protein>
<evidence type="ECO:0000313" key="13">
    <source>
        <dbReference type="EMBL" id="QDU24007.1"/>
    </source>
</evidence>
<dbReference type="CDD" id="cd12152">
    <property type="entry name" value="F1-ATPase_delta"/>
    <property type="match status" value="1"/>
</dbReference>
<keyword evidence="6 9" id="KW-0472">Membrane</keyword>
<evidence type="ECO:0000256" key="8">
    <source>
        <dbReference type="ARBA" id="ARBA00023310"/>
    </source>
</evidence>
<feature type="region of interest" description="Disordered" evidence="11">
    <location>
        <begin position="107"/>
        <end position="141"/>
    </location>
</feature>
<evidence type="ECO:0000256" key="1">
    <source>
        <dbReference type="ARBA" id="ARBA00003543"/>
    </source>
</evidence>
<dbReference type="InterPro" id="IPR020546">
    <property type="entry name" value="ATP_synth_F1_dsu/esu_N"/>
</dbReference>
<dbReference type="OrthoDB" id="277064at2"/>
<proteinExistence type="inferred from homology"/>
<evidence type="ECO:0000313" key="14">
    <source>
        <dbReference type="Proteomes" id="UP000319576"/>
    </source>
</evidence>
<dbReference type="GO" id="GO:0045259">
    <property type="term" value="C:proton-transporting ATP synthase complex"/>
    <property type="evidence" value="ECO:0007669"/>
    <property type="project" value="UniProtKB-KW"/>
</dbReference>
<evidence type="ECO:0000256" key="2">
    <source>
        <dbReference type="ARBA" id="ARBA00004184"/>
    </source>
</evidence>
<feature type="domain" description="ATP synthase F1 complex delta/epsilon subunit N-terminal" evidence="12">
    <location>
        <begin position="10"/>
        <end position="88"/>
    </location>
</feature>
<name>A0A517Y2K9_9BACT</name>
<evidence type="ECO:0000256" key="7">
    <source>
        <dbReference type="ARBA" id="ARBA00023196"/>
    </source>
</evidence>
<feature type="compositionally biased region" description="Basic and acidic residues" evidence="11">
    <location>
        <begin position="117"/>
        <end position="128"/>
    </location>
</feature>
<dbReference type="RefSeq" id="WP_145244204.1">
    <property type="nucleotide sequence ID" value="NZ_CP036273.1"/>
</dbReference>
<evidence type="ECO:0000256" key="9">
    <source>
        <dbReference type="HAMAP-Rule" id="MF_00530"/>
    </source>
</evidence>
<keyword evidence="5 9" id="KW-0406">Ion transport</keyword>
<evidence type="ECO:0000256" key="10">
    <source>
        <dbReference type="RuleBase" id="RU003656"/>
    </source>
</evidence>
<comment type="subunit">
    <text evidence="9 10">F-type ATPases have 2 components, CF(1) - the catalytic core - and CF(0) - the membrane proton channel. CF(1) has five subunits: alpha(3), beta(3), gamma(1), delta(1), epsilon(1). CF(0) has three main subunits: a, b and c.</text>
</comment>
<dbReference type="PANTHER" id="PTHR13822:SF10">
    <property type="entry name" value="ATP SYNTHASE EPSILON CHAIN, CHLOROPLASTIC"/>
    <property type="match status" value="1"/>
</dbReference>
<keyword evidence="7 9" id="KW-0139">CF(1)</keyword>
<dbReference type="InterPro" id="IPR001469">
    <property type="entry name" value="ATP_synth_F1_dsu/esu"/>
</dbReference>
<evidence type="ECO:0000256" key="6">
    <source>
        <dbReference type="ARBA" id="ARBA00023136"/>
    </source>
</evidence>
<dbReference type="InterPro" id="IPR036771">
    <property type="entry name" value="ATPsynth_dsu/esu_N"/>
</dbReference>
<keyword evidence="4 9" id="KW-0813">Transport</keyword>
<dbReference type="GO" id="GO:0046933">
    <property type="term" value="F:proton-transporting ATP synthase activity, rotational mechanism"/>
    <property type="evidence" value="ECO:0007669"/>
    <property type="project" value="UniProtKB-UniRule"/>
</dbReference>
<sequence length="141" mass="14165">MADATGKTVQVVVVTPEKAAFEGTADFVVLPMYDGELGVLPGRAPLIGRLGAGELRLMTGGAAATRFYVEPGFAQVRADVVTVLTAKALPAASVTAASAEQAAAAADALPGGNAVERANKDRARERAQGMKSVAAKNAAAG</sequence>
<dbReference type="Gene3D" id="2.60.15.10">
    <property type="entry name" value="F0F1 ATP synthase delta/epsilon subunit, N-terminal"/>
    <property type="match status" value="1"/>
</dbReference>
<keyword evidence="14" id="KW-1185">Reference proteome</keyword>
<organism evidence="13 14">
    <name type="scientific">Urbifossiella limnaea</name>
    <dbReference type="NCBI Taxonomy" id="2528023"/>
    <lineage>
        <taxon>Bacteria</taxon>
        <taxon>Pseudomonadati</taxon>
        <taxon>Planctomycetota</taxon>
        <taxon>Planctomycetia</taxon>
        <taxon>Gemmatales</taxon>
        <taxon>Gemmataceae</taxon>
        <taxon>Urbifossiella</taxon>
    </lineage>
</organism>
<evidence type="ECO:0000259" key="12">
    <source>
        <dbReference type="Pfam" id="PF02823"/>
    </source>
</evidence>
<keyword evidence="9" id="KW-0375">Hydrogen ion transport</keyword>
<reference evidence="13 14" key="1">
    <citation type="submission" date="2019-02" db="EMBL/GenBank/DDBJ databases">
        <title>Deep-cultivation of Planctomycetes and their phenomic and genomic characterization uncovers novel biology.</title>
        <authorList>
            <person name="Wiegand S."/>
            <person name="Jogler M."/>
            <person name="Boedeker C."/>
            <person name="Pinto D."/>
            <person name="Vollmers J."/>
            <person name="Rivas-Marin E."/>
            <person name="Kohn T."/>
            <person name="Peeters S.H."/>
            <person name="Heuer A."/>
            <person name="Rast P."/>
            <person name="Oberbeckmann S."/>
            <person name="Bunk B."/>
            <person name="Jeske O."/>
            <person name="Meyerdierks A."/>
            <person name="Storesund J.E."/>
            <person name="Kallscheuer N."/>
            <person name="Luecker S."/>
            <person name="Lage O.M."/>
            <person name="Pohl T."/>
            <person name="Merkel B.J."/>
            <person name="Hornburger P."/>
            <person name="Mueller R.-W."/>
            <person name="Bruemmer F."/>
            <person name="Labrenz M."/>
            <person name="Spormann A.M."/>
            <person name="Op den Camp H."/>
            <person name="Overmann J."/>
            <person name="Amann R."/>
            <person name="Jetten M.S.M."/>
            <person name="Mascher T."/>
            <person name="Medema M.H."/>
            <person name="Devos D.P."/>
            <person name="Kaster A.-K."/>
            <person name="Ovreas L."/>
            <person name="Rohde M."/>
            <person name="Galperin M.Y."/>
            <person name="Jogler C."/>
        </authorList>
    </citation>
    <scope>NUCLEOTIDE SEQUENCE [LARGE SCALE GENOMIC DNA]</scope>
    <source>
        <strain evidence="13 14">ETA_A1</strain>
    </source>
</reference>
<comment type="function">
    <text evidence="1 9">Produces ATP from ADP in the presence of a proton gradient across the membrane.</text>
</comment>
<dbReference type="Proteomes" id="UP000319576">
    <property type="component" value="Chromosome"/>
</dbReference>
<keyword evidence="8 9" id="KW-0066">ATP synthesis</keyword>
<gene>
    <name evidence="9 13" type="primary">atpC</name>
    <name evidence="13" type="ORF">ETAA1_60180</name>
</gene>
<dbReference type="AlphaFoldDB" id="A0A517Y2K9"/>
<dbReference type="KEGG" id="uli:ETAA1_60180"/>
<dbReference type="SUPFAM" id="SSF51344">
    <property type="entry name" value="Epsilon subunit of F1F0-ATP synthase N-terminal domain"/>
    <property type="match status" value="1"/>
</dbReference>